<reference evidence="1 2" key="1">
    <citation type="submission" date="2019-06" db="EMBL/GenBank/DDBJ databases">
        <authorList>
            <person name="Srinivasan S."/>
        </authorList>
    </citation>
    <scope>NUCLEOTIDE SEQUENCE [LARGE SCALE GENOMIC DNA]</scope>
    <source>
        <strain evidence="1 2">17J68-5</strain>
    </source>
</reference>
<keyword evidence="2" id="KW-1185">Reference proteome</keyword>
<evidence type="ECO:0000313" key="2">
    <source>
        <dbReference type="Proteomes" id="UP000305398"/>
    </source>
</evidence>
<dbReference type="EMBL" id="CP040896">
    <property type="protein sequence ID" value="QDA61177.1"/>
    <property type="molecule type" value="Genomic_DNA"/>
</dbReference>
<sequence>MKSLLILCQPDDVAAFRLAEFCRRRDLPTIVVTGVELAAAPAWHVQTGTAGTMWRIGLADGTVLSPLTVAGIYCRLLGVWSPYAFAAPEDTNYAASELQALITGWLRNAEVPLLGPVSPVQLAQPPTNGWLRLQQMAAAGLPVPATACLTAPQQWAGLPDIPFSALHPEWPNRTGTWLQEPLLPDVTTAVAVDKAIFHAPDPELIAPLQCLQESLDAPFVAVPFARNTSGAWRAVGYHFLLNWATDEECAAFVEFAKSRLRQSVSASYLQPVA</sequence>
<dbReference type="Proteomes" id="UP000305398">
    <property type="component" value="Chromosome"/>
</dbReference>
<dbReference type="KEGG" id="hyj:FHG12_14175"/>
<dbReference type="AlphaFoldDB" id="A0A5B8A206"/>
<evidence type="ECO:0000313" key="1">
    <source>
        <dbReference type="EMBL" id="QDA61177.1"/>
    </source>
</evidence>
<dbReference type="OrthoDB" id="943808at2"/>
<accession>A0A5B8A206</accession>
<protein>
    <submittedName>
        <fullName evidence="1">Uncharacterized protein</fullName>
    </submittedName>
</protein>
<name>A0A5B8A206_9BACT</name>
<gene>
    <name evidence="1" type="ORF">FHG12_14175</name>
</gene>
<proteinExistence type="predicted"/>
<organism evidence="1 2">
    <name type="scientific">Hymenobacter jejuensis</name>
    <dbReference type="NCBI Taxonomy" id="2502781"/>
    <lineage>
        <taxon>Bacteria</taxon>
        <taxon>Pseudomonadati</taxon>
        <taxon>Bacteroidota</taxon>
        <taxon>Cytophagia</taxon>
        <taxon>Cytophagales</taxon>
        <taxon>Hymenobacteraceae</taxon>
        <taxon>Hymenobacter</taxon>
    </lineage>
</organism>
<dbReference type="RefSeq" id="WP_139516351.1">
    <property type="nucleotide sequence ID" value="NZ_CP040896.1"/>
</dbReference>